<comment type="caution">
    <text evidence="1">The sequence shown here is derived from an EMBL/GenBank/DDBJ whole genome shotgun (WGS) entry which is preliminary data.</text>
</comment>
<name>A0A1S1HFH0_9SPHN</name>
<reference evidence="1 2" key="1">
    <citation type="submission" date="2016-09" db="EMBL/GenBank/DDBJ databases">
        <title>Metabolic pathway, cell adaptation mechanisms and a novel monoxygenase revealed through proteogenomic-transcription analysis of a Sphingomonas haloaromaticamans strain degrading the fungicide ortho-phenylphenol.</title>
        <authorList>
            <person name="Perruchon C."/>
            <person name="Papadopoulou E.S."/>
            <person name="Rousidou C."/>
            <person name="Vasileiadis S."/>
            <person name="Tanou G."/>
            <person name="Amoutzias G."/>
            <person name="Molassiotis A."/>
            <person name="Karpouzas D.G."/>
        </authorList>
    </citation>
    <scope>NUCLEOTIDE SEQUENCE [LARGE SCALE GENOMIC DNA]</scope>
    <source>
        <strain evidence="1 2">P3</strain>
    </source>
</reference>
<proteinExistence type="predicted"/>
<evidence type="ECO:0008006" key="3">
    <source>
        <dbReference type="Google" id="ProtNLM"/>
    </source>
</evidence>
<dbReference type="OrthoDB" id="3777295at2"/>
<dbReference type="Proteomes" id="UP000179467">
    <property type="component" value="Unassembled WGS sequence"/>
</dbReference>
<accession>A0A1S1HFH0</accession>
<organism evidence="1 2">
    <name type="scientific">Edaphosphingomonas haloaromaticamans</name>
    <dbReference type="NCBI Taxonomy" id="653954"/>
    <lineage>
        <taxon>Bacteria</taxon>
        <taxon>Pseudomonadati</taxon>
        <taxon>Pseudomonadota</taxon>
        <taxon>Alphaproteobacteria</taxon>
        <taxon>Sphingomonadales</taxon>
        <taxon>Rhizorhabdaceae</taxon>
        <taxon>Edaphosphingomonas</taxon>
    </lineage>
</organism>
<evidence type="ECO:0000313" key="1">
    <source>
        <dbReference type="EMBL" id="OHT20211.1"/>
    </source>
</evidence>
<protein>
    <recommendedName>
        <fullName evidence="3">DUF3108 domain-containing protein</fullName>
    </recommendedName>
</protein>
<gene>
    <name evidence="1" type="ORF">BHE75_02206</name>
</gene>
<keyword evidence="2" id="KW-1185">Reference proteome</keyword>
<dbReference type="EMBL" id="MIPT01000001">
    <property type="protein sequence ID" value="OHT20211.1"/>
    <property type="molecule type" value="Genomic_DNA"/>
</dbReference>
<sequence>MNRGVTRSITGTILYTSAKPERLGAGRGREHFRIDVHRDGSRTIAAHGEIDDAPAVVRDVNLRVDAGGLPRESFVRIAVGGEFRGSGWFRFSDTLAECEAWTAIEGRVSQKMELATPLLAFGNHAMVNDGYLLNLYDLARGPGVQVFRTILLSSPDHRGATGPMLFPIDLAIEFVGRERLKVAAGKFDALHFRFVDIPGLPLEHPPYDLWCTDDGDYVLLKAAVGGYMQTAYELTAYDRTGEPA</sequence>
<dbReference type="AlphaFoldDB" id="A0A1S1HFH0"/>
<evidence type="ECO:0000313" key="2">
    <source>
        <dbReference type="Proteomes" id="UP000179467"/>
    </source>
</evidence>